<accession>A0A835GHW3</accession>
<gene>
    <name evidence="2" type="ORF">HW555_006545</name>
</gene>
<feature type="region of interest" description="Disordered" evidence="1">
    <location>
        <begin position="1"/>
        <end position="22"/>
    </location>
</feature>
<dbReference type="Proteomes" id="UP000648187">
    <property type="component" value="Unassembled WGS sequence"/>
</dbReference>
<organism evidence="2 3">
    <name type="scientific">Spodoptera exigua</name>
    <name type="common">Beet armyworm</name>
    <name type="synonym">Noctua fulgens</name>
    <dbReference type="NCBI Taxonomy" id="7107"/>
    <lineage>
        <taxon>Eukaryota</taxon>
        <taxon>Metazoa</taxon>
        <taxon>Ecdysozoa</taxon>
        <taxon>Arthropoda</taxon>
        <taxon>Hexapoda</taxon>
        <taxon>Insecta</taxon>
        <taxon>Pterygota</taxon>
        <taxon>Neoptera</taxon>
        <taxon>Endopterygota</taxon>
        <taxon>Lepidoptera</taxon>
        <taxon>Glossata</taxon>
        <taxon>Ditrysia</taxon>
        <taxon>Noctuoidea</taxon>
        <taxon>Noctuidae</taxon>
        <taxon>Amphipyrinae</taxon>
        <taxon>Spodoptera</taxon>
    </lineage>
</organism>
<dbReference type="AlphaFoldDB" id="A0A835GHW3"/>
<comment type="caution">
    <text evidence="2">The sequence shown here is derived from an EMBL/GenBank/DDBJ whole genome shotgun (WGS) entry which is preliminary data.</text>
</comment>
<keyword evidence="3" id="KW-1185">Reference proteome</keyword>
<evidence type="ECO:0000256" key="1">
    <source>
        <dbReference type="SAM" id="MobiDB-lite"/>
    </source>
</evidence>
<dbReference type="EMBL" id="JACKWZ010000099">
    <property type="protein sequence ID" value="KAF9415913.1"/>
    <property type="molecule type" value="Genomic_DNA"/>
</dbReference>
<protein>
    <submittedName>
        <fullName evidence="2">Uncharacterized protein</fullName>
    </submittedName>
</protein>
<evidence type="ECO:0000313" key="2">
    <source>
        <dbReference type="EMBL" id="KAF9415913.1"/>
    </source>
</evidence>
<feature type="compositionally biased region" description="Polar residues" evidence="1">
    <location>
        <begin position="10"/>
        <end position="21"/>
    </location>
</feature>
<reference evidence="2" key="1">
    <citation type="submission" date="2020-08" db="EMBL/GenBank/DDBJ databases">
        <title>Spodoptera exigua strain:BAW_Kor-Di-RS1 Genome sequencing and assembly.</title>
        <authorList>
            <person name="Kim J."/>
            <person name="Nam H.Y."/>
            <person name="Kwon M."/>
            <person name="Choi J.H."/>
            <person name="Cho S.R."/>
            <person name="Kim G.-H."/>
        </authorList>
    </citation>
    <scope>NUCLEOTIDE SEQUENCE</scope>
    <source>
        <strain evidence="2">BAW_Kor-Di-RS1</strain>
        <tissue evidence="2">Whole-body</tissue>
    </source>
</reference>
<evidence type="ECO:0000313" key="3">
    <source>
        <dbReference type="Proteomes" id="UP000648187"/>
    </source>
</evidence>
<name>A0A835GHW3_SPOEX</name>
<proteinExistence type="predicted"/>
<sequence length="91" mass="9855">MNYKGYLINGGNSESYDNSSHYPKPKFMSICCHKASKEQCAETNEKRFFASYSGGESSAESRGGSTTATEHCECSVSVAEETTSSQVSSPF</sequence>